<accession>A0ABP1C828</accession>
<keyword evidence="2" id="KW-1185">Reference proteome</keyword>
<proteinExistence type="predicted"/>
<organism evidence="1 2">
    <name type="scientific">Candidatus Methylocalor cossyra</name>
    <dbReference type="NCBI Taxonomy" id="3108543"/>
    <lineage>
        <taxon>Bacteria</taxon>
        <taxon>Pseudomonadati</taxon>
        <taxon>Pseudomonadota</taxon>
        <taxon>Gammaproteobacteria</taxon>
        <taxon>Methylococcales</taxon>
        <taxon>Methylococcaceae</taxon>
        <taxon>Candidatus Methylocalor</taxon>
    </lineage>
</organism>
<sequence length="162" mass="17816">MRKKGRVRQSESKILSPLPGKMLPPAIGLLACLALAGEITLFPGWPRCEGVHCAPSPLVFARHPALTGTRKERCELANGLGVPVVLSDRIRIGAATPISNCDDVSWRFLIDENSMRNVAVETAHVRPHLAGKTKSLVLLARFQPRIPNHRDHPRYLAKSLSH</sequence>
<evidence type="ECO:0000313" key="2">
    <source>
        <dbReference type="Proteomes" id="UP001497493"/>
    </source>
</evidence>
<dbReference type="PROSITE" id="PS51257">
    <property type="entry name" value="PROKAR_LIPOPROTEIN"/>
    <property type="match status" value="1"/>
</dbReference>
<dbReference type="Proteomes" id="UP001497493">
    <property type="component" value="Chromosome"/>
</dbReference>
<protein>
    <submittedName>
        <fullName evidence="1">Uncharacterized protein</fullName>
    </submittedName>
</protein>
<gene>
    <name evidence="1" type="ORF">MECH1_V1_1562</name>
</gene>
<dbReference type="EMBL" id="OZ026884">
    <property type="protein sequence ID" value="CAL1240338.1"/>
    <property type="molecule type" value="Genomic_DNA"/>
</dbReference>
<reference evidence="1 2" key="1">
    <citation type="submission" date="2024-04" db="EMBL/GenBank/DDBJ databases">
        <authorList>
            <person name="Cremers G."/>
        </authorList>
    </citation>
    <scope>NUCLEOTIDE SEQUENCE [LARGE SCALE GENOMIC DNA]</scope>
    <source>
        <strain evidence="1">MeCH1-AG</strain>
    </source>
</reference>
<name>A0ABP1C828_9GAMM</name>
<evidence type="ECO:0000313" key="1">
    <source>
        <dbReference type="EMBL" id="CAL1240338.1"/>
    </source>
</evidence>